<keyword evidence="3 5" id="KW-0067">ATP-binding</keyword>
<evidence type="ECO:0000256" key="2">
    <source>
        <dbReference type="ARBA" id="ARBA00022741"/>
    </source>
</evidence>
<dbReference type="PANTHER" id="PTHR42781">
    <property type="entry name" value="SPERMIDINE/PUTRESCINE IMPORT ATP-BINDING PROTEIN POTA"/>
    <property type="match status" value="1"/>
</dbReference>
<dbReference type="EC" id="3.6.3.31" evidence="5"/>
<dbReference type="GO" id="GO:0005524">
    <property type="term" value="F:ATP binding"/>
    <property type="evidence" value="ECO:0007669"/>
    <property type="project" value="UniProtKB-KW"/>
</dbReference>
<accession>A0A1B2A991</accession>
<dbReference type="STRING" id="692370.A6F68_00112"/>
<dbReference type="KEGG" id="ado:A6F68_00112"/>
<evidence type="ECO:0000256" key="3">
    <source>
        <dbReference type="ARBA" id="ARBA00022840"/>
    </source>
</evidence>
<dbReference type="PANTHER" id="PTHR42781:SF6">
    <property type="entry name" value="SPERMIDINE_PUTRESCINE IMPORT ATP-BINDING PROTEIN POTA"/>
    <property type="match status" value="1"/>
</dbReference>
<dbReference type="Pfam" id="PF00005">
    <property type="entry name" value="ABC_tran"/>
    <property type="match status" value="1"/>
</dbReference>
<keyword evidence="2" id="KW-0547">Nucleotide-binding</keyword>
<dbReference type="EMBL" id="CP016591">
    <property type="protein sequence ID" value="ANY18648.1"/>
    <property type="molecule type" value="Genomic_DNA"/>
</dbReference>
<evidence type="ECO:0000313" key="6">
    <source>
        <dbReference type="Proteomes" id="UP000092932"/>
    </source>
</evidence>
<organism evidence="5 6">
    <name type="scientific">Tsuneonella dongtanensis</name>
    <dbReference type="NCBI Taxonomy" id="692370"/>
    <lineage>
        <taxon>Bacteria</taxon>
        <taxon>Pseudomonadati</taxon>
        <taxon>Pseudomonadota</taxon>
        <taxon>Alphaproteobacteria</taxon>
        <taxon>Sphingomonadales</taxon>
        <taxon>Erythrobacteraceae</taxon>
        <taxon>Tsuneonella</taxon>
    </lineage>
</organism>
<dbReference type="PATRIC" id="fig|692370.5.peg.118"/>
<dbReference type="PROSITE" id="PS00211">
    <property type="entry name" value="ABC_TRANSPORTER_1"/>
    <property type="match status" value="1"/>
</dbReference>
<dbReference type="AlphaFoldDB" id="A0A1B2A991"/>
<dbReference type="InterPro" id="IPR017871">
    <property type="entry name" value="ABC_transporter-like_CS"/>
</dbReference>
<keyword evidence="5" id="KW-0378">Hydrolase</keyword>
<dbReference type="InterPro" id="IPR008995">
    <property type="entry name" value="Mo/tungstate-bd_C_term_dom"/>
</dbReference>
<gene>
    <name evidence="5" type="primary">potA</name>
    <name evidence="5" type="ORF">A6F68_00112</name>
</gene>
<evidence type="ECO:0000313" key="5">
    <source>
        <dbReference type="EMBL" id="ANY18648.1"/>
    </source>
</evidence>
<evidence type="ECO:0000256" key="1">
    <source>
        <dbReference type="ARBA" id="ARBA00022448"/>
    </source>
</evidence>
<dbReference type="InterPro" id="IPR050093">
    <property type="entry name" value="ABC_SmlMolc_Importer"/>
</dbReference>
<dbReference type="GO" id="GO:0043190">
    <property type="term" value="C:ATP-binding cassette (ABC) transporter complex"/>
    <property type="evidence" value="ECO:0007669"/>
    <property type="project" value="InterPro"/>
</dbReference>
<reference evidence="5 6" key="1">
    <citation type="submission" date="2016-07" db="EMBL/GenBank/DDBJ databases">
        <title>Complete genome sequence of Altererythrobacter dongtanensis KCTC 22672, a type strain with esterase isolated from tidal flat.</title>
        <authorList>
            <person name="Cheng H."/>
            <person name="Wu Y.-H."/>
            <person name="Zhou P."/>
            <person name="Huo Y.-Y."/>
            <person name="Wang C.-S."/>
            <person name="Xu X.-W."/>
        </authorList>
    </citation>
    <scope>NUCLEOTIDE SEQUENCE [LARGE SCALE GENOMIC DNA]</scope>
    <source>
        <strain evidence="5 6">KCTC 22672</strain>
    </source>
</reference>
<dbReference type="GO" id="GO:0016887">
    <property type="term" value="F:ATP hydrolysis activity"/>
    <property type="evidence" value="ECO:0007669"/>
    <property type="project" value="InterPro"/>
</dbReference>
<dbReference type="PROSITE" id="PS50893">
    <property type="entry name" value="ABC_TRANSPORTER_2"/>
    <property type="match status" value="1"/>
</dbReference>
<dbReference type="Gene3D" id="3.40.50.300">
    <property type="entry name" value="P-loop containing nucleotide triphosphate hydrolases"/>
    <property type="match status" value="1"/>
</dbReference>
<dbReference type="Pfam" id="PF08402">
    <property type="entry name" value="TOBE_2"/>
    <property type="match status" value="1"/>
</dbReference>
<dbReference type="InterPro" id="IPR003439">
    <property type="entry name" value="ABC_transporter-like_ATP-bd"/>
</dbReference>
<dbReference type="Gene3D" id="2.40.50.100">
    <property type="match status" value="1"/>
</dbReference>
<dbReference type="SUPFAM" id="SSF52540">
    <property type="entry name" value="P-loop containing nucleoside triphosphate hydrolases"/>
    <property type="match status" value="1"/>
</dbReference>
<keyword evidence="1" id="KW-0813">Transport</keyword>
<evidence type="ECO:0000259" key="4">
    <source>
        <dbReference type="PROSITE" id="PS50893"/>
    </source>
</evidence>
<dbReference type="Proteomes" id="UP000092932">
    <property type="component" value="Chromosome"/>
</dbReference>
<sequence length="313" mass="34223">MMLAGFERPTSGRILLEGRDVADQPAHKRDIGVVFQNYALFPHMTAAQNIAFPLKVRRLSRAEVEARVEYALTMVRLDQMGSSRPGQMSGGQQQRIALARALVFNPSLIVMDEPLGALDKNLREEMQYEIKALHRQLGVTIVYVTHDQSEALTMSDRIAVFQKGRIIQLDSPRTIYDRPGNLFVACFLGENNQLAGKVVEKSSVGLGKVKLASGDIVRCQFPQAHNPGADVVLLVRPEDVLIGDLAVACDYRTTGTVREMIYHGQHFQVSIELADGEAIVALCRPGASASLAAGTAIAIGWQADHAVALVREP</sequence>
<dbReference type="GO" id="GO:0022857">
    <property type="term" value="F:transmembrane transporter activity"/>
    <property type="evidence" value="ECO:0007669"/>
    <property type="project" value="InterPro"/>
</dbReference>
<dbReference type="InterPro" id="IPR013611">
    <property type="entry name" value="Transp-assoc_OB_typ2"/>
</dbReference>
<dbReference type="InterPro" id="IPR027417">
    <property type="entry name" value="P-loop_NTPase"/>
</dbReference>
<protein>
    <submittedName>
        <fullName evidence="5">Spermidine/putrescine import ATP-binding protein PotA</fullName>
        <ecNumber evidence="5">3.6.3.31</ecNumber>
    </submittedName>
</protein>
<keyword evidence="6" id="KW-1185">Reference proteome</keyword>
<proteinExistence type="predicted"/>
<dbReference type="SUPFAM" id="SSF50331">
    <property type="entry name" value="MOP-like"/>
    <property type="match status" value="1"/>
</dbReference>
<name>A0A1B2A991_9SPHN</name>
<feature type="domain" description="ABC transporter" evidence="4">
    <location>
        <begin position="1"/>
        <end position="188"/>
    </location>
</feature>